<dbReference type="Proteomes" id="UP000239872">
    <property type="component" value="Unassembled WGS sequence"/>
</dbReference>
<evidence type="ECO:0000313" key="2">
    <source>
        <dbReference type="EMBL" id="PQJ11234.1"/>
    </source>
</evidence>
<evidence type="ECO:0000256" key="1">
    <source>
        <dbReference type="SAM" id="MobiDB-lite"/>
    </source>
</evidence>
<gene>
    <name evidence="2" type="ORF">CJD36_005355</name>
</gene>
<protein>
    <submittedName>
        <fullName evidence="2">Uncharacterized protein</fullName>
    </submittedName>
</protein>
<keyword evidence="3" id="KW-1185">Reference proteome</keyword>
<feature type="region of interest" description="Disordered" evidence="1">
    <location>
        <begin position="72"/>
        <end position="99"/>
    </location>
</feature>
<accession>A0A2S7SWX5</accession>
<feature type="compositionally biased region" description="Low complexity" evidence="1">
    <location>
        <begin position="77"/>
        <end position="94"/>
    </location>
</feature>
<organism evidence="2 3">
    <name type="scientific">Flavipsychrobacter stenotrophus</name>
    <dbReference type="NCBI Taxonomy" id="2077091"/>
    <lineage>
        <taxon>Bacteria</taxon>
        <taxon>Pseudomonadati</taxon>
        <taxon>Bacteroidota</taxon>
        <taxon>Chitinophagia</taxon>
        <taxon>Chitinophagales</taxon>
        <taxon>Chitinophagaceae</taxon>
        <taxon>Flavipsychrobacter</taxon>
    </lineage>
</organism>
<proteinExistence type="predicted"/>
<evidence type="ECO:0000313" key="3">
    <source>
        <dbReference type="Proteomes" id="UP000239872"/>
    </source>
</evidence>
<dbReference type="EMBL" id="PPSL01000002">
    <property type="protein sequence ID" value="PQJ11234.1"/>
    <property type="molecule type" value="Genomic_DNA"/>
</dbReference>
<reference evidence="2 3" key="1">
    <citation type="submission" date="2018-01" db="EMBL/GenBank/DDBJ databases">
        <title>A novel member of the phylum Bacteroidetes isolated from glacier ice.</title>
        <authorList>
            <person name="Liu Q."/>
            <person name="Xin Y.-H."/>
        </authorList>
    </citation>
    <scope>NUCLEOTIDE SEQUENCE [LARGE SCALE GENOMIC DNA]</scope>
    <source>
        <strain evidence="2 3">RB1R16</strain>
    </source>
</reference>
<comment type="caution">
    <text evidence="2">The sequence shown here is derived from an EMBL/GenBank/DDBJ whole genome shotgun (WGS) entry which is preliminary data.</text>
</comment>
<dbReference type="RefSeq" id="WP_105038113.1">
    <property type="nucleotide sequence ID" value="NZ_PPSL01000002.1"/>
</dbReference>
<name>A0A2S7SWX5_9BACT</name>
<sequence length="183" mass="20950">MTNEQQTSQSLNERYALISNNICTQLVALQGAINAREEGQRHPTSQDIAMQCKLIGCLDKLRKLSGEKAIARPRRVPQQAPETTETPTNTPATQKAEAPPITEQDFKDYKHLLNTFRHIRDNETIRFRGRLVNSKWLHYNLLQYCLPQSERRFMGDARRVIAEVNMPATLEKANPHLQQNMAA</sequence>
<dbReference type="AlphaFoldDB" id="A0A2S7SWX5"/>